<gene>
    <name evidence="1" type="ORF">ABFB10_13510</name>
</gene>
<name>A0AAW9SQD6_9RHOB</name>
<proteinExistence type="predicted"/>
<accession>A0AAW9SQD6</accession>
<sequence>MRISAIIWAKDEIDMLPRTIGALLRSGVETISIMDDNSGDGTALAIDVLCATLSNVYRIPTITDLSGGLTMDGPVFGPILARDQPDWILVGDPDEFWISKSGDLRKTHALKDHDLVIIERFNAALRPEEPDLVHLETDGALRDLPLIVKQVQLSRELMDAEPEHRWITHKLAPKLMVRPDQLSRFGLGMHTVFGKEGTQLRRTQGQDVVIAHLPFSSYERFERKVNNARLVFERFDAEHSGNKAWHWRRWIEIQKNGKLREEYDRQFLSENELTGCRESGAVTTATGIFALRKTEADARRLTRERMEK</sequence>
<evidence type="ECO:0000313" key="1">
    <source>
        <dbReference type="EMBL" id="MEN9061877.1"/>
    </source>
</evidence>
<organism evidence="1 2">
    <name type="scientific">Ponticoccus litoralis</name>
    <dbReference type="NCBI Taxonomy" id="422297"/>
    <lineage>
        <taxon>Bacteria</taxon>
        <taxon>Pseudomonadati</taxon>
        <taxon>Pseudomonadota</taxon>
        <taxon>Alphaproteobacteria</taxon>
        <taxon>Rhodobacterales</taxon>
        <taxon>Roseobacteraceae</taxon>
        <taxon>Ponticoccus</taxon>
    </lineage>
</organism>
<dbReference type="Proteomes" id="UP001428774">
    <property type="component" value="Unassembled WGS sequence"/>
</dbReference>
<dbReference type="AlphaFoldDB" id="A0AAW9SQD6"/>
<reference evidence="1 2" key="1">
    <citation type="submission" date="2024-05" db="EMBL/GenBank/DDBJ databases">
        <title>Genome sequence of Ponticoccus litoralis KCCM 90028.</title>
        <authorList>
            <person name="Kim J.M."/>
            <person name="Lee J.K."/>
            <person name="Choi B.J."/>
            <person name="Bayburt H."/>
            <person name="Baek J.H."/>
            <person name="Jeon C.O."/>
        </authorList>
    </citation>
    <scope>NUCLEOTIDE SEQUENCE [LARGE SCALE GENOMIC DNA]</scope>
    <source>
        <strain evidence="1 2">KCCM 90028</strain>
    </source>
</reference>
<comment type="caution">
    <text evidence="1">The sequence shown here is derived from an EMBL/GenBank/DDBJ whole genome shotgun (WGS) entry which is preliminary data.</text>
</comment>
<keyword evidence="2" id="KW-1185">Reference proteome</keyword>
<dbReference type="EMBL" id="JBDNCH010000002">
    <property type="protein sequence ID" value="MEN9061877.1"/>
    <property type="molecule type" value="Genomic_DNA"/>
</dbReference>
<evidence type="ECO:0000313" key="2">
    <source>
        <dbReference type="Proteomes" id="UP001428774"/>
    </source>
</evidence>
<protein>
    <submittedName>
        <fullName evidence="1">Glycosyltransferase family 2 protein</fullName>
    </submittedName>
</protein>